<keyword evidence="5" id="KW-0408">Iron</keyword>
<keyword evidence="6" id="KW-0472">Membrane</keyword>
<evidence type="ECO:0000256" key="2">
    <source>
        <dbReference type="ARBA" id="ARBA00022617"/>
    </source>
</evidence>
<evidence type="ECO:0000259" key="7">
    <source>
        <dbReference type="SMART" id="SM00887"/>
    </source>
</evidence>
<dbReference type="RefSeq" id="WP_209352435.1">
    <property type="nucleotide sequence ID" value="NZ_JAGIYZ010000013.1"/>
</dbReference>
<feature type="domain" description="Cytochrome c-552/DMSO reductase-like haem-binding" evidence="7">
    <location>
        <begin position="2"/>
        <end position="358"/>
    </location>
</feature>
<dbReference type="SMART" id="SM00887">
    <property type="entry name" value="EB_dh"/>
    <property type="match status" value="1"/>
</dbReference>
<gene>
    <name evidence="8" type="ORF">J5Y09_14040</name>
</gene>
<keyword evidence="1" id="KW-0813">Transport</keyword>
<dbReference type="InterPro" id="IPR019020">
    <property type="entry name" value="Cyt-c552/DMSO_Rdtase_haem-bd"/>
</dbReference>
<keyword evidence="2" id="KW-0349">Heme</keyword>
<evidence type="ECO:0000256" key="5">
    <source>
        <dbReference type="ARBA" id="ARBA00023004"/>
    </source>
</evidence>
<keyword evidence="6" id="KW-1133">Transmembrane helix</keyword>
<keyword evidence="4" id="KW-0249">Electron transport</keyword>
<keyword evidence="9" id="KW-1185">Reference proteome</keyword>
<dbReference type="CDD" id="cd09625">
    <property type="entry name" value="DOMON_like_cytochrome"/>
    <property type="match status" value="1"/>
</dbReference>
<evidence type="ECO:0000256" key="4">
    <source>
        <dbReference type="ARBA" id="ARBA00022982"/>
    </source>
</evidence>
<evidence type="ECO:0000313" key="8">
    <source>
        <dbReference type="EMBL" id="MBP0465040.1"/>
    </source>
</evidence>
<evidence type="ECO:0000313" key="9">
    <source>
        <dbReference type="Proteomes" id="UP000680815"/>
    </source>
</evidence>
<keyword evidence="6" id="KW-0812">Transmembrane</keyword>
<dbReference type="Proteomes" id="UP000680815">
    <property type="component" value="Unassembled WGS sequence"/>
</dbReference>
<comment type="caution">
    <text evidence="8">The sequence shown here is derived from an EMBL/GenBank/DDBJ whole genome shotgun (WGS) entry which is preliminary data.</text>
</comment>
<evidence type="ECO:0000256" key="1">
    <source>
        <dbReference type="ARBA" id="ARBA00022448"/>
    </source>
</evidence>
<accession>A0ABS4AUK2</accession>
<sequence>MRRTALLATGAVFVAALGYSWLTHGRGVVRDDPARHISVPATLTVPLSVQVAHNGTDVLFRYRWPAPNPGIFHDMLRYEGGAWQVRGAAVPGSQPDGLHEDRVSMMLDDGSVPEFGRYGGYVAIGARLAGFTDEASGREVREHPELGRRLGLDEPTKYLPATRSDPADFAAVVPEAEQRRLQAAGYFLDLWHWRAARSNPVGVADDQFITAGRLSDAGRGMYTTNWDGPNRRPARMFDPAQAGGRAAFRWEDLTQGRIGQDDVNALTDRNSVPFDPNHAWRDGDTIPRRLLRAPQGSRADIAVAGRARWADGTWDVTLRRRMDTGAPQEDKIIRDGGVYQAAFAIHRQATGGRWHYVSLPLSIGFGRAADVQSARFEGDSPDWSQPAHAVTLFYPGQVNWPLIVGDRHPGADRVRAGVPVRFRHSEDQLAHYGVEMEFNEAIQRQWRLTLLAGIGLIAAFGIALTATIGRRTGA</sequence>
<feature type="transmembrane region" description="Helical" evidence="6">
    <location>
        <begin position="446"/>
        <end position="468"/>
    </location>
</feature>
<dbReference type="Pfam" id="PF09459">
    <property type="entry name" value="EB_dh"/>
    <property type="match status" value="1"/>
</dbReference>
<protein>
    <recommendedName>
        <fullName evidence="7">Cytochrome c-552/DMSO reductase-like haem-binding domain-containing protein</fullName>
    </recommendedName>
</protein>
<reference evidence="8 9" key="1">
    <citation type="submission" date="2021-03" db="EMBL/GenBank/DDBJ databases">
        <authorList>
            <person name="So Y."/>
        </authorList>
    </citation>
    <scope>NUCLEOTIDE SEQUENCE [LARGE SCALE GENOMIC DNA]</scope>
    <source>
        <strain evidence="8 9">PWR1</strain>
    </source>
</reference>
<evidence type="ECO:0000256" key="3">
    <source>
        <dbReference type="ARBA" id="ARBA00022723"/>
    </source>
</evidence>
<dbReference type="EMBL" id="JAGIYZ010000013">
    <property type="protein sequence ID" value="MBP0465040.1"/>
    <property type="molecule type" value="Genomic_DNA"/>
</dbReference>
<organism evidence="8 9">
    <name type="scientific">Roseomonas nitratireducens</name>
    <dbReference type="NCBI Taxonomy" id="2820810"/>
    <lineage>
        <taxon>Bacteria</taxon>
        <taxon>Pseudomonadati</taxon>
        <taxon>Pseudomonadota</taxon>
        <taxon>Alphaproteobacteria</taxon>
        <taxon>Acetobacterales</taxon>
        <taxon>Roseomonadaceae</taxon>
        <taxon>Roseomonas</taxon>
    </lineage>
</organism>
<dbReference type="Gene3D" id="2.60.40.1190">
    <property type="match status" value="1"/>
</dbReference>
<evidence type="ECO:0000256" key="6">
    <source>
        <dbReference type="SAM" id="Phobius"/>
    </source>
</evidence>
<name>A0ABS4AUK2_9PROT</name>
<keyword evidence="3" id="KW-0479">Metal-binding</keyword>
<proteinExistence type="predicted"/>